<dbReference type="InterPro" id="IPR025403">
    <property type="entry name" value="TgpA-like_C"/>
</dbReference>
<feature type="domain" description="Transglutaminase-like" evidence="2">
    <location>
        <begin position="440"/>
        <end position="509"/>
    </location>
</feature>
<feature type="transmembrane region" description="Helical" evidence="1">
    <location>
        <begin position="149"/>
        <end position="167"/>
    </location>
</feature>
<feature type="transmembrane region" description="Helical" evidence="1">
    <location>
        <begin position="32"/>
        <end position="49"/>
    </location>
</feature>
<proteinExistence type="predicted"/>
<dbReference type="SUPFAM" id="SSF54001">
    <property type="entry name" value="Cysteine proteinases"/>
    <property type="match status" value="1"/>
</dbReference>
<evidence type="ECO:0000313" key="3">
    <source>
        <dbReference type="EMBL" id="XCI28431.1"/>
    </source>
</evidence>
<sequence>MRLNINKVVIILWLSFFTLIFTSPFPVQNPGFAVILLLVILFKVTERFLKRPWLAILVQILLAVGFLLLNLPSIEASISLLINDFSSLFFGYFSRISPFFSAIYCVLLAFIYHYLFLKNPKRISVVLGIFIGASVIAWNLIYVTLGSKVHVGIFIIMGFYILANMGSDQNSLKMPKYKANGYILLAILVVVTLGLSIDHQVKGLDGIKEVIEELPAIGSGGARISGYGTDDEELGHPLEMDDTKVLRVSADEYHYLRGHFRYIYNGRGWLGTHRFQPTTHSASDLPVSYKDGVEYTTVRGEVEVLRGQYDVLFTPGNTKKVELDGVTRLSTSSFKELEVENVEDFIATGDSYVFYSEIPNWDEEYLAKQPRKSERNKIALDLPEGYSKSPVAELVDEIVEGEEGPYNKAKAIERYLRFNYQYSLDVELPAEGQDFVEDFLFNQQKGYCAHFSTAFVVMARLADIEARWVSGFNHGTRDGDSYIIRQRNAHSWPEVYIANAGWVAFEPTPGFRNIARDITRDESDSYERDLGENQHDHIEEGYWDEEGDWVGGSTDDDPNQTNVPVTFIIISLLTGLLAILAVRIIKGKKEALLSNESAVIKSYHVVLKRLHRIKMARSLSETPLEYSNRLNEYPWIPHSIVLRLTHAFEKAYYGQQSIGKSERDEIVSQRKSASIFKMLRTKMLYSLGVKK</sequence>
<dbReference type="EMBL" id="CP159485">
    <property type="protein sequence ID" value="XCI28431.1"/>
    <property type="molecule type" value="Genomic_DNA"/>
</dbReference>
<dbReference type="InterPro" id="IPR052901">
    <property type="entry name" value="Bact_TGase-like"/>
</dbReference>
<name>A0AAU8HS83_9FIRM</name>
<dbReference type="InterPro" id="IPR002931">
    <property type="entry name" value="Transglutaminase-like"/>
</dbReference>
<feature type="transmembrane region" description="Helical" evidence="1">
    <location>
        <begin position="123"/>
        <end position="143"/>
    </location>
</feature>
<feature type="transmembrane region" description="Helical" evidence="1">
    <location>
        <begin position="563"/>
        <end position="585"/>
    </location>
</feature>
<dbReference type="Gene3D" id="3.10.620.30">
    <property type="match status" value="1"/>
</dbReference>
<evidence type="ECO:0000259" key="2">
    <source>
        <dbReference type="SMART" id="SM00460"/>
    </source>
</evidence>
<dbReference type="RefSeq" id="WP_353892987.1">
    <property type="nucleotide sequence ID" value="NZ_CP159485.1"/>
</dbReference>
<dbReference type="SMART" id="SM00460">
    <property type="entry name" value="TGc"/>
    <property type="match status" value="1"/>
</dbReference>
<dbReference type="PANTHER" id="PTHR42736">
    <property type="entry name" value="PROTEIN-GLUTAMINE GAMMA-GLUTAMYLTRANSFERASE"/>
    <property type="match status" value="1"/>
</dbReference>
<keyword evidence="1" id="KW-1133">Transmembrane helix</keyword>
<feature type="transmembrane region" description="Helical" evidence="1">
    <location>
        <begin position="54"/>
        <end position="72"/>
    </location>
</feature>
<dbReference type="AlphaFoldDB" id="A0AAU8HS83"/>
<dbReference type="Pfam" id="PF13559">
    <property type="entry name" value="DUF4129"/>
    <property type="match status" value="1"/>
</dbReference>
<feature type="transmembrane region" description="Helical" evidence="1">
    <location>
        <begin position="179"/>
        <end position="197"/>
    </location>
</feature>
<reference evidence="3" key="2">
    <citation type="submission" date="2024-06" db="EMBL/GenBank/DDBJ databases">
        <authorList>
            <person name="Petrova K.O."/>
            <person name="Toshchakov S.V."/>
            <person name="Boltjanskaja Y.V."/>
            <person name="Kevbrin V.V."/>
        </authorList>
    </citation>
    <scope>NUCLEOTIDE SEQUENCE</scope>
    <source>
        <strain evidence="3">Z-710</strain>
    </source>
</reference>
<dbReference type="Pfam" id="PF01841">
    <property type="entry name" value="Transglut_core"/>
    <property type="match status" value="1"/>
</dbReference>
<dbReference type="InterPro" id="IPR038765">
    <property type="entry name" value="Papain-like_cys_pep_sf"/>
</dbReference>
<organism evidence="3">
    <name type="scientific">Proteinivorax hydrogeniformans</name>
    <dbReference type="NCBI Taxonomy" id="1826727"/>
    <lineage>
        <taxon>Bacteria</taxon>
        <taxon>Bacillati</taxon>
        <taxon>Bacillota</taxon>
        <taxon>Clostridia</taxon>
        <taxon>Eubacteriales</taxon>
        <taxon>Proteinivoracaceae</taxon>
        <taxon>Proteinivorax</taxon>
    </lineage>
</organism>
<dbReference type="PANTHER" id="PTHR42736:SF1">
    <property type="entry name" value="PROTEIN-GLUTAMINE GAMMA-GLUTAMYLTRANSFERASE"/>
    <property type="match status" value="1"/>
</dbReference>
<reference evidence="3" key="1">
    <citation type="journal article" date="2018" name="Antonie Van Leeuwenhoek">
        <title>Proteinivorax hydrogeniformans sp. nov., an anaerobic, haloalkaliphilic bacterium fermenting proteinaceous compounds with high hydrogen production.</title>
        <authorList>
            <person name="Boltyanskaya Y."/>
            <person name="Detkova E."/>
            <person name="Pimenov N."/>
            <person name="Kevbrin V."/>
        </authorList>
    </citation>
    <scope>NUCLEOTIDE SEQUENCE</scope>
    <source>
        <strain evidence="3">Z-710</strain>
    </source>
</reference>
<keyword evidence="1" id="KW-0472">Membrane</keyword>
<protein>
    <submittedName>
        <fullName evidence="3">Transglutaminase domain-containing protein</fullName>
    </submittedName>
</protein>
<gene>
    <name evidence="3" type="ORF">PRVXH_002390</name>
</gene>
<keyword evidence="1" id="KW-0812">Transmembrane</keyword>
<feature type="transmembrane region" description="Helical" evidence="1">
    <location>
        <begin position="92"/>
        <end position="116"/>
    </location>
</feature>
<accession>A0AAU8HS83</accession>
<evidence type="ECO:0000256" key="1">
    <source>
        <dbReference type="SAM" id="Phobius"/>
    </source>
</evidence>